<comment type="caution">
    <text evidence="2">The sequence shown here is derived from an EMBL/GenBank/DDBJ whole genome shotgun (WGS) entry which is preliminary data.</text>
</comment>
<feature type="non-terminal residue" evidence="2">
    <location>
        <position position="132"/>
    </location>
</feature>
<organism evidence="2 3">
    <name type="scientific">Yanofskybacteria sp. (strain GW2011_GWA1_39_13)</name>
    <dbReference type="NCBI Taxonomy" id="1619019"/>
    <lineage>
        <taxon>Bacteria</taxon>
        <taxon>Candidatus Yanofskyibacteriota</taxon>
    </lineage>
</organism>
<protein>
    <submittedName>
        <fullName evidence="2">Uncharacterized protein</fullName>
    </submittedName>
</protein>
<dbReference type="Proteomes" id="UP000034845">
    <property type="component" value="Unassembled WGS sequence"/>
</dbReference>
<name>A0A0G0MPZ7_YANXG</name>
<proteinExistence type="predicted"/>
<sequence length="132" mass="14143">MTLKRIFIYTTGLFFIFSFFFVSISQTYANSGTTVCSLWTSVDNNTGNVQIGGTVTESNPGQDLSYTNISLWDSNNSGSANASGGDSISTSYTAYFPNGWHRAYVNGNSSSNPGGGSGSCFDQQDFYVEVAP</sequence>
<feature type="transmembrane region" description="Helical" evidence="1">
    <location>
        <begin position="6"/>
        <end position="24"/>
    </location>
</feature>
<evidence type="ECO:0000313" key="3">
    <source>
        <dbReference type="Proteomes" id="UP000034845"/>
    </source>
</evidence>
<evidence type="ECO:0000256" key="1">
    <source>
        <dbReference type="SAM" id="Phobius"/>
    </source>
</evidence>
<dbReference type="AlphaFoldDB" id="A0A0G0MPZ7"/>
<keyword evidence="1" id="KW-0472">Membrane</keyword>
<accession>A0A0G0MPZ7</accession>
<keyword evidence="1" id="KW-0812">Transmembrane</keyword>
<evidence type="ECO:0000313" key="2">
    <source>
        <dbReference type="EMBL" id="KKR02521.1"/>
    </source>
</evidence>
<reference evidence="2 3" key="1">
    <citation type="journal article" date="2015" name="Nature">
        <title>rRNA introns, odd ribosomes, and small enigmatic genomes across a large radiation of phyla.</title>
        <authorList>
            <person name="Brown C.T."/>
            <person name="Hug L.A."/>
            <person name="Thomas B.C."/>
            <person name="Sharon I."/>
            <person name="Castelle C.J."/>
            <person name="Singh A."/>
            <person name="Wilkins M.J."/>
            <person name="Williams K.H."/>
            <person name="Banfield J.F."/>
        </authorList>
    </citation>
    <scope>NUCLEOTIDE SEQUENCE [LARGE SCALE GENOMIC DNA]</scope>
    <source>
        <strain evidence="3">GW2011_GWA1_39_13</strain>
    </source>
</reference>
<dbReference type="EMBL" id="LBWF01000001">
    <property type="protein sequence ID" value="KKR02521.1"/>
    <property type="molecule type" value="Genomic_DNA"/>
</dbReference>
<gene>
    <name evidence="2" type="ORF">UT29_C0001G0001</name>
</gene>
<keyword evidence="1" id="KW-1133">Transmembrane helix</keyword>